<dbReference type="AlphaFoldDB" id="A0A0V7ZNG9"/>
<feature type="domain" description="Glutamine amidotransferase type-2" evidence="6">
    <location>
        <begin position="68"/>
        <end position="164"/>
    </location>
</feature>
<gene>
    <name evidence="7" type="ORF">BC008_23845</name>
</gene>
<comment type="caution">
    <text evidence="7">The sequence shown here is derived from an EMBL/GenBank/DDBJ whole genome shotgun (WGS) entry which is preliminary data.</text>
</comment>
<reference evidence="7 8" key="1">
    <citation type="journal article" date="2015" name="Genome Announc.">
        <title>Draft Genome of the Euendolithic (true boring) Cyanobacterium Mastigocoleus testarum strain BC008.</title>
        <authorList>
            <person name="Guida B.S."/>
            <person name="Garcia-Pichel F."/>
        </authorList>
    </citation>
    <scope>NUCLEOTIDE SEQUENCE [LARGE SCALE GENOMIC DNA]</scope>
    <source>
        <strain evidence="7 8">BC008</strain>
    </source>
</reference>
<keyword evidence="3" id="KW-0028">Amino-acid biosynthesis</keyword>
<accession>A0A0V7ZNG9</accession>
<dbReference type="GO" id="GO:0004066">
    <property type="term" value="F:asparagine synthase (glutamine-hydrolyzing) activity"/>
    <property type="evidence" value="ECO:0007669"/>
    <property type="project" value="UniProtKB-EC"/>
</dbReference>
<evidence type="ECO:0000313" key="8">
    <source>
        <dbReference type="Proteomes" id="UP000053372"/>
    </source>
</evidence>
<dbReference type="PANTHER" id="PTHR43284:SF1">
    <property type="entry name" value="ASPARAGINE SYNTHETASE"/>
    <property type="match status" value="1"/>
</dbReference>
<organism evidence="7 8">
    <name type="scientific">Mastigocoleus testarum BC008</name>
    <dbReference type="NCBI Taxonomy" id="371196"/>
    <lineage>
        <taxon>Bacteria</taxon>
        <taxon>Bacillati</taxon>
        <taxon>Cyanobacteriota</taxon>
        <taxon>Cyanophyceae</taxon>
        <taxon>Nostocales</taxon>
        <taxon>Hapalosiphonaceae</taxon>
        <taxon>Mastigocoleus</taxon>
    </lineage>
</organism>
<dbReference type="InterPro" id="IPR017932">
    <property type="entry name" value="GATase_2_dom"/>
</dbReference>
<dbReference type="InterPro" id="IPR029055">
    <property type="entry name" value="Ntn_hydrolases_N"/>
</dbReference>
<dbReference type="Pfam" id="PF13537">
    <property type="entry name" value="GATase_7"/>
    <property type="match status" value="1"/>
</dbReference>
<evidence type="ECO:0000256" key="3">
    <source>
        <dbReference type="ARBA" id="ARBA00022888"/>
    </source>
</evidence>
<dbReference type="Proteomes" id="UP000053372">
    <property type="component" value="Unassembled WGS sequence"/>
</dbReference>
<dbReference type="OrthoDB" id="9763290at2"/>
<dbReference type="InterPro" id="IPR014729">
    <property type="entry name" value="Rossmann-like_a/b/a_fold"/>
</dbReference>
<evidence type="ECO:0000256" key="1">
    <source>
        <dbReference type="ARBA" id="ARBA00005187"/>
    </source>
</evidence>
<keyword evidence="8" id="KW-1185">Reference proteome</keyword>
<protein>
    <recommendedName>
        <fullName evidence="2">asparagine synthase (glutamine-hydrolyzing)</fullName>
        <ecNumber evidence="2">6.3.5.4</ecNumber>
    </recommendedName>
</protein>
<comment type="pathway">
    <text evidence="1">Amino-acid biosynthesis; L-asparagine biosynthesis; L-asparagine from L-aspartate (L-Gln route): step 1/1.</text>
</comment>
<dbReference type="Gene3D" id="3.60.20.10">
    <property type="entry name" value="Glutamine Phosphoribosylpyrophosphate, subunit 1, domain 1"/>
    <property type="match status" value="1"/>
</dbReference>
<comment type="catalytic activity">
    <reaction evidence="4">
        <text>L-aspartate + L-glutamine + ATP + H2O = L-asparagine + L-glutamate + AMP + diphosphate + H(+)</text>
        <dbReference type="Rhea" id="RHEA:12228"/>
        <dbReference type="ChEBI" id="CHEBI:15377"/>
        <dbReference type="ChEBI" id="CHEBI:15378"/>
        <dbReference type="ChEBI" id="CHEBI:29985"/>
        <dbReference type="ChEBI" id="CHEBI:29991"/>
        <dbReference type="ChEBI" id="CHEBI:30616"/>
        <dbReference type="ChEBI" id="CHEBI:33019"/>
        <dbReference type="ChEBI" id="CHEBI:58048"/>
        <dbReference type="ChEBI" id="CHEBI:58359"/>
        <dbReference type="ChEBI" id="CHEBI:456215"/>
        <dbReference type="EC" id="6.3.5.4"/>
    </reaction>
</comment>
<sequence length="578" mass="67088">MPGLIGISTEKINREQLSSYIKKMARSINHSSRLKTIEWNNKDSHTYCGLNKLIDDKESNFEQFYDGSWVSIWGPIYNLQQIAKIIGMSTSDYRSTKLLHRMICENRNLINRHYYDLDGYFVASIYDARTKEIILIADKNGIRKLYYGYINNVFVWSSELKALRESSFMSLEFNHNSLEDFFNNGTVLPNKTYFKNVFDLPRNAIVIYNLNLNKVTNKIIPFGNNIYLNSGINDIDSINFSEAKQILKKYLQNSVASRLKNIENRPVWLTLSGGLDSRFLLLEAMKHVQIKGAITYGKKSSLEVKIASKIAKECGIKHIVIEIDSNNWLASRAKAIWMTDGMIDLLHTHVIHCLEFIQRDGGIVIDGLFGDMIAGGGKIIVSDELSQEDNFWVRLRRFTSFGPSIELSAVEVREPFFENQLFSFLFSLPRNWVSDSRIYNEALLELHPDYFKKYPWHKTGTSIDSPLVIQKLGKKNNKLWTRILQGSQCMSIPISNKYLTMDYVKWLRSEPFNSLAQTLLLNSKALWREFINLDREKILFSGYPYPKYIKTLTRLFTMEVWLQQFVNNRGIESFDELK</sequence>
<evidence type="ECO:0000259" key="5">
    <source>
        <dbReference type="Pfam" id="PF00733"/>
    </source>
</evidence>
<dbReference type="InterPro" id="IPR051786">
    <property type="entry name" value="ASN_synthetase/amidase"/>
</dbReference>
<dbReference type="RefSeq" id="WP_027841539.1">
    <property type="nucleotide sequence ID" value="NZ_LMTZ01000101.1"/>
</dbReference>
<dbReference type="Gene3D" id="3.40.50.620">
    <property type="entry name" value="HUPs"/>
    <property type="match status" value="1"/>
</dbReference>
<dbReference type="SUPFAM" id="SSF52402">
    <property type="entry name" value="Adenine nucleotide alpha hydrolases-like"/>
    <property type="match status" value="1"/>
</dbReference>
<name>A0A0V7ZNG9_9CYAN</name>
<evidence type="ECO:0000256" key="2">
    <source>
        <dbReference type="ARBA" id="ARBA00012737"/>
    </source>
</evidence>
<dbReference type="GO" id="GO:0006529">
    <property type="term" value="P:asparagine biosynthetic process"/>
    <property type="evidence" value="ECO:0007669"/>
    <property type="project" value="UniProtKB-KW"/>
</dbReference>
<feature type="domain" description="Asparagine synthetase" evidence="5">
    <location>
        <begin position="248"/>
        <end position="394"/>
    </location>
</feature>
<dbReference type="PANTHER" id="PTHR43284">
    <property type="entry name" value="ASPARAGINE SYNTHETASE (GLUTAMINE-HYDROLYZING)"/>
    <property type="match status" value="1"/>
</dbReference>
<dbReference type="Pfam" id="PF00733">
    <property type="entry name" value="Asn_synthase"/>
    <property type="match status" value="1"/>
</dbReference>
<keyword evidence="3" id="KW-0061">Asparagine biosynthesis</keyword>
<evidence type="ECO:0000256" key="4">
    <source>
        <dbReference type="ARBA" id="ARBA00048741"/>
    </source>
</evidence>
<evidence type="ECO:0000313" key="7">
    <source>
        <dbReference type="EMBL" id="KST66011.1"/>
    </source>
</evidence>
<dbReference type="EC" id="6.3.5.4" evidence="2"/>
<dbReference type="EMBL" id="LMTZ01000101">
    <property type="protein sequence ID" value="KST66011.1"/>
    <property type="molecule type" value="Genomic_DNA"/>
</dbReference>
<dbReference type="SUPFAM" id="SSF56235">
    <property type="entry name" value="N-terminal nucleophile aminohydrolases (Ntn hydrolases)"/>
    <property type="match status" value="1"/>
</dbReference>
<proteinExistence type="predicted"/>
<dbReference type="InterPro" id="IPR001962">
    <property type="entry name" value="Asn_synthase"/>
</dbReference>
<evidence type="ECO:0000259" key="6">
    <source>
        <dbReference type="Pfam" id="PF13537"/>
    </source>
</evidence>